<dbReference type="Gene3D" id="4.10.520.10">
    <property type="entry name" value="IHF-like DNA-binding proteins"/>
    <property type="match status" value="1"/>
</dbReference>
<comment type="similarity">
    <text evidence="1">Belongs to the bacterial histone-like protein family.</text>
</comment>
<keyword evidence="2 4" id="KW-0238">DNA-binding</keyword>
<dbReference type="EMBL" id="SNAA01000001">
    <property type="protein sequence ID" value="TDL84104.1"/>
    <property type="molecule type" value="Genomic_DNA"/>
</dbReference>
<comment type="caution">
    <text evidence="4">The sequence shown here is derived from an EMBL/GenBank/DDBJ whole genome shotgun (WGS) entry which is preliminary data.</text>
</comment>
<gene>
    <name evidence="4" type="ORF">E2L08_01125</name>
</gene>
<dbReference type="GO" id="GO:0003677">
    <property type="term" value="F:DNA binding"/>
    <property type="evidence" value="ECO:0007669"/>
    <property type="project" value="UniProtKB-KW"/>
</dbReference>
<dbReference type="InterPro" id="IPR010992">
    <property type="entry name" value="IHF-like_DNA-bd_dom_sf"/>
</dbReference>
<dbReference type="RefSeq" id="WP_133395203.1">
    <property type="nucleotide sequence ID" value="NZ_SNAA01000001.1"/>
</dbReference>
<evidence type="ECO:0000313" key="5">
    <source>
        <dbReference type="Proteomes" id="UP000295701"/>
    </source>
</evidence>
<sequence>MATSSRDTDTTIPQASTDAAPTPEADRDTTDAPAAVAVAELKKKDLIDRVVAASGAKKKDAKPVVEATLAVLGQALSDGEQLNLQPFGKLRIQRRKDMPNGQALTLKLRRSAPSRNVTEALAEPGKDG</sequence>
<accession>A0A4R6ALH9</accession>
<dbReference type="AlphaFoldDB" id="A0A4R6ALH9"/>
<proteinExistence type="inferred from homology"/>
<dbReference type="OrthoDB" id="7873474at2"/>
<keyword evidence="5" id="KW-1185">Reference proteome</keyword>
<dbReference type="Pfam" id="PF00216">
    <property type="entry name" value="Bac_DNA_binding"/>
    <property type="match status" value="1"/>
</dbReference>
<name>A0A4R6ALH9_9RHOB</name>
<feature type="region of interest" description="Disordered" evidence="3">
    <location>
        <begin position="1"/>
        <end position="30"/>
    </location>
</feature>
<dbReference type="SUPFAM" id="SSF47729">
    <property type="entry name" value="IHF-like DNA-binding proteins"/>
    <property type="match status" value="1"/>
</dbReference>
<dbReference type="Proteomes" id="UP000295701">
    <property type="component" value="Unassembled WGS sequence"/>
</dbReference>
<evidence type="ECO:0000313" key="4">
    <source>
        <dbReference type="EMBL" id="TDL84104.1"/>
    </source>
</evidence>
<dbReference type="InterPro" id="IPR000119">
    <property type="entry name" value="Hist_DNA-bd"/>
</dbReference>
<dbReference type="GO" id="GO:0030527">
    <property type="term" value="F:structural constituent of chromatin"/>
    <property type="evidence" value="ECO:0007669"/>
    <property type="project" value="InterPro"/>
</dbReference>
<evidence type="ECO:0000256" key="2">
    <source>
        <dbReference type="ARBA" id="ARBA00023125"/>
    </source>
</evidence>
<evidence type="ECO:0000256" key="1">
    <source>
        <dbReference type="ARBA" id="ARBA00010529"/>
    </source>
</evidence>
<evidence type="ECO:0000256" key="3">
    <source>
        <dbReference type="SAM" id="MobiDB-lite"/>
    </source>
</evidence>
<feature type="compositionally biased region" description="Polar residues" evidence="3">
    <location>
        <begin position="1"/>
        <end position="16"/>
    </location>
</feature>
<reference evidence="4 5" key="1">
    <citation type="submission" date="2019-03" db="EMBL/GenBank/DDBJ databases">
        <title>Primorskyibacter sp. SS33 isolated from sediments.</title>
        <authorList>
            <person name="Xunke S."/>
        </authorList>
    </citation>
    <scope>NUCLEOTIDE SEQUENCE [LARGE SCALE GENOMIC DNA]</scope>
    <source>
        <strain evidence="4 5">SS33</strain>
    </source>
</reference>
<protein>
    <submittedName>
        <fullName evidence="4">DNA-binding protein</fullName>
    </submittedName>
</protein>
<organism evidence="4 5">
    <name type="scientific">Palleronia sediminis</name>
    <dbReference type="NCBI Taxonomy" id="2547833"/>
    <lineage>
        <taxon>Bacteria</taxon>
        <taxon>Pseudomonadati</taxon>
        <taxon>Pseudomonadota</taxon>
        <taxon>Alphaproteobacteria</taxon>
        <taxon>Rhodobacterales</taxon>
        <taxon>Roseobacteraceae</taxon>
        <taxon>Palleronia</taxon>
    </lineage>
</organism>